<name>A0A266Q6R3_9GAMM</name>
<dbReference type="AlphaFoldDB" id="A0A266Q6R3"/>
<dbReference type="RefSeq" id="WP_094983452.1">
    <property type="nucleotide sequence ID" value="NZ_NHNI01000001.1"/>
</dbReference>
<accession>A0A266Q6R3</accession>
<gene>
    <name evidence="1" type="ORF">CBP51_00525</name>
</gene>
<comment type="caution">
    <text evidence="1">The sequence shown here is derived from an EMBL/GenBank/DDBJ whole genome shotgun (WGS) entry which is preliminary data.</text>
</comment>
<dbReference type="Proteomes" id="UP000216101">
    <property type="component" value="Unassembled WGS sequence"/>
</dbReference>
<sequence>MSIFNRIVLITMLAYSNSSDSGQFSNNSVDVEFNFKKGELYDGGDIAWKANYCGHLAKYNCFITQGFWFGVAIPKSEIALGDYWYFAGHKYHYVANFSENEILVVRHISESLTKKYPNACVSCMSFVRVKNKSRIVSIIIAYENSEKMIDSDIWKYSEGNFDISKIPKEFPVEQIYSADEVDKLSKSDWTPE</sequence>
<evidence type="ECO:0000313" key="2">
    <source>
        <dbReference type="Proteomes" id="UP000216101"/>
    </source>
</evidence>
<proteinExistence type="predicted"/>
<dbReference type="EMBL" id="NHNI01000001">
    <property type="protein sequence ID" value="OZY85573.1"/>
    <property type="molecule type" value="Genomic_DNA"/>
</dbReference>
<protein>
    <submittedName>
        <fullName evidence="1">Uncharacterized protein</fullName>
    </submittedName>
</protein>
<reference evidence="2" key="1">
    <citation type="submission" date="2017-05" db="EMBL/GenBank/DDBJ databases">
        <authorList>
            <person name="Barney B.M."/>
        </authorList>
    </citation>
    <scope>NUCLEOTIDE SEQUENCE [LARGE SCALE GENOMIC DNA]</scope>
    <source>
        <strain evidence="2">PSBB022</strain>
    </source>
</reference>
<evidence type="ECO:0000313" key="1">
    <source>
        <dbReference type="EMBL" id="OZY85573.1"/>
    </source>
</evidence>
<organism evidence="1 2">
    <name type="scientific">Cellvibrio mixtus</name>
    <dbReference type="NCBI Taxonomy" id="39650"/>
    <lineage>
        <taxon>Bacteria</taxon>
        <taxon>Pseudomonadati</taxon>
        <taxon>Pseudomonadota</taxon>
        <taxon>Gammaproteobacteria</taxon>
        <taxon>Cellvibrionales</taxon>
        <taxon>Cellvibrionaceae</taxon>
        <taxon>Cellvibrio</taxon>
    </lineage>
</organism>
<keyword evidence="2" id="KW-1185">Reference proteome</keyword>